<name>A0A1E3X392_9BACT</name>
<evidence type="ECO:0000313" key="3">
    <source>
        <dbReference type="Proteomes" id="UP000094056"/>
    </source>
</evidence>
<dbReference type="EC" id="2.4.1.-" evidence="2"/>
<keyword evidence="2" id="KW-0328">Glycosyltransferase</keyword>
<dbReference type="GO" id="GO:0016757">
    <property type="term" value="F:glycosyltransferase activity"/>
    <property type="evidence" value="ECO:0007669"/>
    <property type="project" value="UniProtKB-KW"/>
</dbReference>
<reference evidence="2 3" key="1">
    <citation type="submission" date="2016-07" db="EMBL/GenBank/DDBJ databases">
        <title>Draft genome of Scalindua rubra, obtained from a brine-seawater interface in the Red Sea, sheds light on salt adaptation in anammox bacteria.</title>
        <authorList>
            <person name="Speth D.R."/>
            <person name="Lagkouvardos I."/>
            <person name="Wang Y."/>
            <person name="Qian P.-Y."/>
            <person name="Dutilh B.E."/>
            <person name="Jetten M.S."/>
        </authorList>
    </citation>
    <scope>NUCLEOTIDE SEQUENCE [LARGE SCALE GENOMIC DNA]</scope>
    <source>
        <strain evidence="2">BSI-1</strain>
    </source>
</reference>
<keyword evidence="2" id="KW-0808">Transferase</keyword>
<accession>A0A1E3X392</accession>
<evidence type="ECO:0000313" key="2">
    <source>
        <dbReference type="EMBL" id="ODS30022.1"/>
    </source>
</evidence>
<dbReference type="Gene3D" id="3.90.550.10">
    <property type="entry name" value="Spore Coat Polysaccharide Biosynthesis Protein SpsA, Chain A"/>
    <property type="match status" value="1"/>
</dbReference>
<dbReference type="EMBL" id="MAYW01000304">
    <property type="protein sequence ID" value="ODS30022.1"/>
    <property type="molecule type" value="Genomic_DNA"/>
</dbReference>
<keyword evidence="1" id="KW-0812">Transmembrane</keyword>
<dbReference type="InterPro" id="IPR029044">
    <property type="entry name" value="Nucleotide-diphossugar_trans"/>
</dbReference>
<comment type="caution">
    <text evidence="2">The sequence shown here is derived from an EMBL/GenBank/DDBJ whole genome shotgun (WGS) entry which is preliminary data.</text>
</comment>
<dbReference type="Proteomes" id="UP000094056">
    <property type="component" value="Unassembled WGS sequence"/>
</dbReference>
<proteinExistence type="predicted"/>
<protein>
    <submittedName>
        <fullName evidence="2">Family 2 glycosyltransferase SpsQ</fullName>
        <ecNumber evidence="2">2.4.1.-</ecNumber>
    </submittedName>
</protein>
<keyword evidence="1" id="KW-1133">Transmembrane helix</keyword>
<feature type="transmembrane region" description="Helical" evidence="1">
    <location>
        <begin position="147"/>
        <end position="168"/>
    </location>
</feature>
<keyword evidence="1" id="KW-0472">Membrane</keyword>
<organism evidence="2 3">
    <name type="scientific">Candidatus Scalindua rubra</name>
    <dbReference type="NCBI Taxonomy" id="1872076"/>
    <lineage>
        <taxon>Bacteria</taxon>
        <taxon>Pseudomonadati</taxon>
        <taxon>Planctomycetota</taxon>
        <taxon>Candidatus Brocadiia</taxon>
        <taxon>Candidatus Brocadiales</taxon>
        <taxon>Candidatus Scalinduaceae</taxon>
        <taxon>Candidatus Scalindua</taxon>
    </lineage>
</organism>
<feature type="non-terminal residue" evidence="2">
    <location>
        <position position="1"/>
    </location>
</feature>
<gene>
    <name evidence="2" type="primary">spsQ_4</name>
    <name evidence="2" type="ORF">SCARUB_04877</name>
</gene>
<sequence length="182" mass="20425">PSSNIIGDSISALGFPAGGSLGFDKVWKVSEEGYTHTLSTCNCAFRKEIFNKLGSFDESFPYAGGEDTLFAAKISKAGIKIKYCPDVKVEHEPRTNLISFLQWQVMRGKCAFQFKKKVVAVNSFAKMRVWSTKNVIMTFWNDKKIPLILLLILLSYVLQGIGFFIANINNLFGTRIFTDTCR</sequence>
<dbReference type="AlphaFoldDB" id="A0A1E3X392"/>
<dbReference type="SUPFAM" id="SSF53448">
    <property type="entry name" value="Nucleotide-diphospho-sugar transferases"/>
    <property type="match status" value="1"/>
</dbReference>
<evidence type="ECO:0000256" key="1">
    <source>
        <dbReference type="SAM" id="Phobius"/>
    </source>
</evidence>